<reference evidence="17 18" key="1">
    <citation type="submission" date="2025-04" db="UniProtKB">
        <authorList>
            <consortium name="RefSeq"/>
        </authorList>
    </citation>
    <scope>IDENTIFICATION</scope>
</reference>
<evidence type="ECO:0000256" key="14">
    <source>
        <dbReference type="SAM" id="SignalP"/>
    </source>
</evidence>
<evidence type="ECO:0000256" key="12">
    <source>
        <dbReference type="ARBA" id="ARBA00079216"/>
    </source>
</evidence>
<dbReference type="PROSITE" id="PS50835">
    <property type="entry name" value="IG_LIKE"/>
    <property type="match status" value="2"/>
</dbReference>
<dbReference type="Pfam" id="PF08205">
    <property type="entry name" value="C2-set_2"/>
    <property type="match status" value="1"/>
</dbReference>
<name>A0A6P7QHX7_MUSCR</name>
<gene>
    <name evidence="17 18" type="primary">Cd80</name>
</gene>
<dbReference type="Pfam" id="PF07686">
    <property type="entry name" value="V-set"/>
    <property type="match status" value="1"/>
</dbReference>
<evidence type="ECO:0000256" key="3">
    <source>
        <dbReference type="ARBA" id="ARBA00022692"/>
    </source>
</evidence>
<keyword evidence="9" id="KW-0325">Glycoprotein</keyword>
<keyword evidence="6 13" id="KW-0472">Membrane</keyword>
<evidence type="ECO:0000256" key="6">
    <source>
        <dbReference type="ARBA" id="ARBA00023136"/>
    </source>
</evidence>
<dbReference type="GO" id="GO:0006955">
    <property type="term" value="P:immune response"/>
    <property type="evidence" value="ECO:0007669"/>
    <property type="project" value="TreeGrafter"/>
</dbReference>
<dbReference type="GO" id="GO:0007166">
    <property type="term" value="P:cell surface receptor signaling pathway"/>
    <property type="evidence" value="ECO:0007669"/>
    <property type="project" value="TreeGrafter"/>
</dbReference>
<dbReference type="GO" id="GO:0031295">
    <property type="term" value="P:T cell costimulation"/>
    <property type="evidence" value="ECO:0007669"/>
    <property type="project" value="InterPro"/>
</dbReference>
<evidence type="ECO:0000256" key="2">
    <source>
        <dbReference type="ARBA" id="ARBA00022475"/>
    </source>
</evidence>
<evidence type="ECO:0000256" key="13">
    <source>
        <dbReference type="SAM" id="Phobius"/>
    </source>
</evidence>
<keyword evidence="7" id="KW-1015">Disulfide bond</keyword>
<comment type="subcellular location">
    <subcellularLocation>
        <location evidence="1">Cell membrane</location>
        <topology evidence="1">Single-pass type I membrane protein</topology>
    </subcellularLocation>
</comment>
<organism evidence="16 18">
    <name type="scientific">Mus caroli</name>
    <name type="common">Ryukyu mouse</name>
    <name type="synonym">Ricefield mouse</name>
    <dbReference type="NCBI Taxonomy" id="10089"/>
    <lineage>
        <taxon>Eukaryota</taxon>
        <taxon>Metazoa</taxon>
        <taxon>Chordata</taxon>
        <taxon>Craniata</taxon>
        <taxon>Vertebrata</taxon>
        <taxon>Euteleostomi</taxon>
        <taxon>Mammalia</taxon>
        <taxon>Eutheria</taxon>
        <taxon>Euarchontoglires</taxon>
        <taxon>Glires</taxon>
        <taxon>Rodentia</taxon>
        <taxon>Myomorpha</taxon>
        <taxon>Muroidea</taxon>
        <taxon>Muridae</taxon>
        <taxon>Murinae</taxon>
        <taxon>Mus</taxon>
        <taxon>Mus</taxon>
    </lineage>
</organism>
<dbReference type="InterPro" id="IPR036179">
    <property type="entry name" value="Ig-like_dom_sf"/>
</dbReference>
<dbReference type="GO" id="GO:0009897">
    <property type="term" value="C:external side of plasma membrane"/>
    <property type="evidence" value="ECO:0007669"/>
    <property type="project" value="TreeGrafter"/>
</dbReference>
<dbReference type="SMART" id="SM00409">
    <property type="entry name" value="IG"/>
    <property type="match status" value="1"/>
</dbReference>
<evidence type="ECO:0000313" key="17">
    <source>
        <dbReference type="RefSeq" id="XP_021040628.1"/>
    </source>
</evidence>
<keyword evidence="2" id="KW-1003">Cell membrane</keyword>
<evidence type="ECO:0000256" key="9">
    <source>
        <dbReference type="ARBA" id="ARBA00023180"/>
    </source>
</evidence>
<accession>A0A6P7QHX7</accession>
<evidence type="ECO:0000256" key="5">
    <source>
        <dbReference type="ARBA" id="ARBA00022989"/>
    </source>
</evidence>
<keyword evidence="16" id="KW-1185">Reference proteome</keyword>
<dbReference type="Proteomes" id="UP000515126">
    <property type="component" value="Chromosome 16"/>
</dbReference>
<dbReference type="FunFam" id="2.60.40.10:FF:001077">
    <property type="entry name" value="T-lymphocyte activation antigen CD80"/>
    <property type="match status" value="1"/>
</dbReference>
<keyword evidence="8" id="KW-0675">Receptor</keyword>
<dbReference type="InterPro" id="IPR037676">
    <property type="entry name" value="CD80_IgC"/>
</dbReference>
<dbReference type="CTD" id="941"/>
<evidence type="ECO:0000256" key="4">
    <source>
        <dbReference type="ARBA" id="ARBA00022729"/>
    </source>
</evidence>
<dbReference type="GO" id="GO:0015026">
    <property type="term" value="F:coreceptor activity"/>
    <property type="evidence" value="ECO:0007669"/>
    <property type="project" value="InterPro"/>
</dbReference>
<dbReference type="PANTHER" id="PTHR25466:SF4">
    <property type="entry name" value="T-LYMPHOCYTE ACTIVATION ANTIGEN CD80"/>
    <property type="match status" value="1"/>
</dbReference>
<dbReference type="GO" id="GO:0071222">
    <property type="term" value="P:cellular response to lipopolysaccharide"/>
    <property type="evidence" value="ECO:0007669"/>
    <property type="project" value="TreeGrafter"/>
</dbReference>
<dbReference type="InterPro" id="IPR051713">
    <property type="entry name" value="T-cell_Activation_Regulation"/>
</dbReference>
<protein>
    <recommendedName>
        <fullName evidence="11">T-lymphocyte activation antigen CD80</fullName>
    </recommendedName>
    <alternativeName>
        <fullName evidence="12">Activation B7-1 antigen</fullName>
    </alternativeName>
</protein>
<dbReference type="SUPFAM" id="SSF48726">
    <property type="entry name" value="Immunoglobulin"/>
    <property type="match status" value="2"/>
</dbReference>
<feature type="transmembrane region" description="Helical" evidence="13">
    <location>
        <begin position="250"/>
        <end position="273"/>
    </location>
</feature>
<feature type="chain" id="PRO_5044651951" description="T-lymphocyte activation antigen CD80" evidence="14">
    <location>
        <begin position="39"/>
        <end position="307"/>
    </location>
</feature>
<feature type="domain" description="Ig-like" evidence="15">
    <location>
        <begin position="150"/>
        <end position="231"/>
    </location>
</feature>
<dbReference type="AlphaFoldDB" id="A0A6P7QHX7"/>
<dbReference type="Gene3D" id="2.60.40.10">
    <property type="entry name" value="Immunoglobulins"/>
    <property type="match status" value="2"/>
</dbReference>
<evidence type="ECO:0000256" key="8">
    <source>
        <dbReference type="ARBA" id="ARBA00023170"/>
    </source>
</evidence>
<keyword evidence="5 13" id="KW-1133">Transmembrane helix</keyword>
<evidence type="ECO:0000313" key="16">
    <source>
        <dbReference type="Proteomes" id="UP000515126"/>
    </source>
</evidence>
<evidence type="ECO:0000256" key="10">
    <source>
        <dbReference type="ARBA" id="ARBA00023319"/>
    </source>
</evidence>
<dbReference type="GO" id="GO:0042102">
    <property type="term" value="P:positive regulation of T cell proliferation"/>
    <property type="evidence" value="ECO:0007669"/>
    <property type="project" value="TreeGrafter"/>
</dbReference>
<dbReference type="InterPro" id="IPR013162">
    <property type="entry name" value="CD80_C2-set"/>
</dbReference>
<keyword evidence="4 14" id="KW-0732">Signal</keyword>
<dbReference type="GeneID" id="110311580"/>
<dbReference type="InterPro" id="IPR013783">
    <property type="entry name" value="Ig-like_fold"/>
</dbReference>
<feature type="signal peptide" evidence="14">
    <location>
        <begin position="1"/>
        <end position="38"/>
    </location>
</feature>
<dbReference type="InterPro" id="IPR003599">
    <property type="entry name" value="Ig_sub"/>
</dbReference>
<dbReference type="InterPro" id="IPR013106">
    <property type="entry name" value="Ig_V-set"/>
</dbReference>
<dbReference type="CDD" id="cd16083">
    <property type="entry name" value="IgC1_CD80"/>
    <property type="match status" value="1"/>
</dbReference>
<evidence type="ECO:0000313" key="18">
    <source>
        <dbReference type="RefSeq" id="XP_029326094.1"/>
    </source>
</evidence>
<sequence>MLSKASEAMARSCQLMQDTPLRLILLFVLLIRLSQVSSDVDEQVSKSVKDKVLLPCRYNSPHEDQSEDRIYWQKHDKVVLSVIAGKLKVWPEYKNRTLYDNTTHSLIILGLVLSDRGTYSCVVQKKERGTYEVKHLALVKLSIKADFSTPNITESGNPSADTKRITCFASGGFPKPRFSWLENGKELPGINTTISQDPESELYTISSQLDFNTTRNHTIKCLIEYGDAQVSEDFTWEKPPEAPPDGKNTLVLFGAGVGAVIIAVIVVVVLKCFCKHRSCFRRRNEVSRETNASLNFGPEEALAEQTV</sequence>
<dbReference type="InterPro" id="IPR007110">
    <property type="entry name" value="Ig-like_dom"/>
</dbReference>
<keyword evidence="3 13" id="KW-0812">Transmembrane</keyword>
<dbReference type="PANTHER" id="PTHR25466">
    <property type="entry name" value="T-LYMPHOCYTE ACTIVATION ANTIGEN"/>
    <property type="match status" value="1"/>
</dbReference>
<keyword evidence="10" id="KW-0393">Immunoglobulin domain</keyword>
<dbReference type="KEGG" id="mcal:110311580"/>
<proteinExistence type="predicted"/>
<evidence type="ECO:0000256" key="11">
    <source>
        <dbReference type="ARBA" id="ARBA00074080"/>
    </source>
</evidence>
<dbReference type="GO" id="GO:0042130">
    <property type="term" value="P:negative regulation of T cell proliferation"/>
    <property type="evidence" value="ECO:0007669"/>
    <property type="project" value="TreeGrafter"/>
</dbReference>
<evidence type="ECO:0000256" key="1">
    <source>
        <dbReference type="ARBA" id="ARBA00004251"/>
    </source>
</evidence>
<evidence type="ECO:0000256" key="7">
    <source>
        <dbReference type="ARBA" id="ARBA00023157"/>
    </source>
</evidence>
<evidence type="ECO:0000259" key="15">
    <source>
        <dbReference type="PROSITE" id="PS50835"/>
    </source>
</evidence>
<dbReference type="RefSeq" id="XP_029326094.1">
    <property type="nucleotide sequence ID" value="XM_029470234.1"/>
</dbReference>
<dbReference type="RefSeq" id="XP_021040628.1">
    <property type="nucleotide sequence ID" value="XM_021184969.1"/>
</dbReference>
<dbReference type="FunFam" id="2.60.40.10:FF:000910">
    <property type="entry name" value="T-lymphocyte activation antigen CD80"/>
    <property type="match status" value="1"/>
</dbReference>
<feature type="domain" description="Ig-like" evidence="15">
    <location>
        <begin position="20"/>
        <end position="137"/>
    </location>
</feature>